<keyword evidence="6" id="KW-0963">Cytoplasm</keyword>
<dbReference type="InterPro" id="IPR029069">
    <property type="entry name" value="HotDog_dom_sf"/>
</dbReference>
<keyword evidence="11" id="KW-0206">Cytoskeleton</keyword>
<dbReference type="GO" id="GO:0005819">
    <property type="term" value="C:spindle"/>
    <property type="evidence" value="ECO:0007669"/>
    <property type="project" value="UniProtKB-SubCell"/>
</dbReference>
<keyword evidence="25" id="KW-1185">Reference proteome</keyword>
<dbReference type="PANTHER" id="PTHR21660:SF59">
    <property type="entry name" value="THIOESTERASE DOMAIN-CONTAINING PROTEIN"/>
    <property type="match status" value="1"/>
</dbReference>
<comment type="function">
    <text evidence="18">Catalyzes the hydrolysis of acyl-CoAs into free fatty acids and coenzyme A (CoASH), regulating their respective intracellular levels. Has acyl-CoA thioesterase activity towards medium (C12) and long-chain (C18) fatty acyl-CoA substrates. Can also hydrolyze 3-hydroxyphenylacetyl-CoA and 3,4-dihydroxyphenylacetyl-CoA (in vitro). May play a role in controlling adaptive thermogenesis.</text>
</comment>
<evidence type="ECO:0000256" key="6">
    <source>
        <dbReference type="ARBA" id="ARBA00022490"/>
    </source>
</evidence>
<comment type="subunit">
    <text evidence="19">Homotetramer. Interacts with PCTP.</text>
</comment>
<evidence type="ECO:0000256" key="8">
    <source>
        <dbReference type="ARBA" id="ARBA00022990"/>
    </source>
</evidence>
<dbReference type="GO" id="GO:0005739">
    <property type="term" value="C:mitochondrion"/>
    <property type="evidence" value="ECO:0007669"/>
    <property type="project" value="UniProtKB-SubCell"/>
</dbReference>
<comment type="catalytic activity">
    <reaction evidence="17">
        <text>a fatty acyl-CoA + H2O = a fatty acid + CoA + H(+)</text>
        <dbReference type="Rhea" id="RHEA:16781"/>
        <dbReference type="ChEBI" id="CHEBI:15377"/>
        <dbReference type="ChEBI" id="CHEBI:15378"/>
        <dbReference type="ChEBI" id="CHEBI:28868"/>
        <dbReference type="ChEBI" id="CHEBI:57287"/>
        <dbReference type="ChEBI" id="CHEBI:77636"/>
    </reaction>
    <physiologicalReaction direction="left-to-right" evidence="17">
        <dbReference type="Rhea" id="RHEA:16782"/>
    </physiologicalReaction>
</comment>
<dbReference type="InterPro" id="IPR006683">
    <property type="entry name" value="Thioestr_dom"/>
</dbReference>
<organism evidence="25 26">
    <name type="scientific">Steinernema glaseri</name>
    <dbReference type="NCBI Taxonomy" id="37863"/>
    <lineage>
        <taxon>Eukaryota</taxon>
        <taxon>Metazoa</taxon>
        <taxon>Ecdysozoa</taxon>
        <taxon>Nematoda</taxon>
        <taxon>Chromadorea</taxon>
        <taxon>Rhabditida</taxon>
        <taxon>Tylenchina</taxon>
        <taxon>Panagrolaimomorpha</taxon>
        <taxon>Strongyloidoidea</taxon>
        <taxon>Steinernematidae</taxon>
        <taxon>Steinernema</taxon>
    </lineage>
</organism>
<reference evidence="26" key="1">
    <citation type="submission" date="2016-11" db="UniProtKB">
        <authorList>
            <consortium name="WormBaseParasite"/>
        </authorList>
    </citation>
    <scope>IDENTIFICATION</scope>
</reference>
<evidence type="ECO:0000256" key="15">
    <source>
        <dbReference type="ARBA" id="ARBA00048074"/>
    </source>
</evidence>
<dbReference type="PANTHER" id="PTHR21660">
    <property type="entry name" value="THIOESTERASE SUPERFAMILY MEMBER-RELATED"/>
    <property type="match status" value="1"/>
</dbReference>
<keyword evidence="12" id="KW-0539">Nucleus</keyword>
<comment type="catalytic activity">
    <reaction evidence="14">
        <text>decanoyl-CoA + H2O = decanoate + CoA + H(+)</text>
        <dbReference type="Rhea" id="RHEA:40059"/>
        <dbReference type="ChEBI" id="CHEBI:15377"/>
        <dbReference type="ChEBI" id="CHEBI:15378"/>
        <dbReference type="ChEBI" id="CHEBI:27689"/>
        <dbReference type="ChEBI" id="CHEBI:57287"/>
        <dbReference type="ChEBI" id="CHEBI:61430"/>
    </reaction>
    <physiologicalReaction direction="left-to-right" evidence="14">
        <dbReference type="Rhea" id="RHEA:40060"/>
    </physiologicalReaction>
</comment>
<dbReference type="Pfam" id="PF03061">
    <property type="entry name" value="4HBT"/>
    <property type="match status" value="1"/>
</dbReference>
<keyword evidence="10" id="KW-0496">Mitochondrion</keyword>
<evidence type="ECO:0000256" key="3">
    <source>
        <dbReference type="ARBA" id="ARBA00004186"/>
    </source>
</evidence>
<evidence type="ECO:0000256" key="19">
    <source>
        <dbReference type="ARBA" id="ARBA00064709"/>
    </source>
</evidence>
<evidence type="ECO:0000256" key="23">
    <source>
        <dbReference type="ARBA" id="ARBA00083956"/>
    </source>
</evidence>
<comment type="subcellular location">
    <subcellularLocation>
        <location evidence="3">Cytoplasm</location>
        <location evidence="3">Cytoskeleton</location>
        <location evidence="3">Spindle</location>
    </subcellularLocation>
    <subcellularLocation>
        <location evidence="4">Cytoplasm</location>
        <location evidence="4">Cytosol</location>
    </subcellularLocation>
    <subcellularLocation>
        <location evidence="2">Mitochondrion</location>
    </subcellularLocation>
    <subcellularLocation>
        <location evidence="1">Nucleus</location>
    </subcellularLocation>
</comment>
<evidence type="ECO:0000256" key="4">
    <source>
        <dbReference type="ARBA" id="ARBA00004514"/>
    </source>
</evidence>
<comment type="catalytic activity">
    <reaction evidence="13">
        <text>octanoyl-CoA + H2O = octanoate + CoA + H(+)</text>
        <dbReference type="Rhea" id="RHEA:30143"/>
        <dbReference type="ChEBI" id="CHEBI:15377"/>
        <dbReference type="ChEBI" id="CHEBI:15378"/>
        <dbReference type="ChEBI" id="CHEBI:25646"/>
        <dbReference type="ChEBI" id="CHEBI:57287"/>
        <dbReference type="ChEBI" id="CHEBI:57386"/>
    </reaction>
    <physiologicalReaction direction="left-to-right" evidence="13">
        <dbReference type="Rhea" id="RHEA:30144"/>
    </physiologicalReaction>
</comment>
<evidence type="ECO:0000256" key="9">
    <source>
        <dbReference type="ARBA" id="ARBA00023098"/>
    </source>
</evidence>
<comment type="catalytic activity">
    <reaction evidence="16">
        <text>hexanoyl-CoA + H2O = hexanoate + CoA + H(+)</text>
        <dbReference type="Rhea" id="RHEA:40115"/>
        <dbReference type="ChEBI" id="CHEBI:15377"/>
        <dbReference type="ChEBI" id="CHEBI:15378"/>
        <dbReference type="ChEBI" id="CHEBI:17120"/>
        <dbReference type="ChEBI" id="CHEBI:57287"/>
        <dbReference type="ChEBI" id="CHEBI:62620"/>
    </reaction>
    <physiologicalReaction direction="left-to-right" evidence="16">
        <dbReference type="Rhea" id="RHEA:40116"/>
    </physiologicalReaction>
</comment>
<evidence type="ECO:0000256" key="13">
    <source>
        <dbReference type="ARBA" id="ARBA00047588"/>
    </source>
</evidence>
<dbReference type="Gene3D" id="3.10.129.10">
    <property type="entry name" value="Hotdog Thioesterase"/>
    <property type="match status" value="1"/>
</dbReference>
<dbReference type="NCBIfam" id="TIGR00369">
    <property type="entry name" value="unchar_dom_1"/>
    <property type="match status" value="1"/>
</dbReference>
<evidence type="ECO:0000256" key="20">
    <source>
        <dbReference type="ARBA" id="ARBA00067273"/>
    </source>
</evidence>
<evidence type="ECO:0000256" key="10">
    <source>
        <dbReference type="ARBA" id="ARBA00023128"/>
    </source>
</evidence>
<evidence type="ECO:0000256" key="5">
    <source>
        <dbReference type="ARBA" id="ARBA00008324"/>
    </source>
</evidence>
<evidence type="ECO:0000256" key="22">
    <source>
        <dbReference type="ARBA" id="ARBA00081533"/>
    </source>
</evidence>
<proteinExistence type="inferred from homology"/>
<evidence type="ECO:0000256" key="1">
    <source>
        <dbReference type="ARBA" id="ARBA00004123"/>
    </source>
</evidence>
<evidence type="ECO:0000256" key="21">
    <source>
        <dbReference type="ARBA" id="ARBA00075657"/>
    </source>
</evidence>
<name>A0A1I7YNU3_9BILA</name>
<dbReference type="InterPro" id="IPR003736">
    <property type="entry name" value="PAAI_dom"/>
</dbReference>
<dbReference type="Proteomes" id="UP000095287">
    <property type="component" value="Unplaced"/>
</dbReference>
<dbReference type="SUPFAM" id="SSF54637">
    <property type="entry name" value="Thioesterase/thiol ester dehydrase-isomerase"/>
    <property type="match status" value="1"/>
</dbReference>
<evidence type="ECO:0000256" key="2">
    <source>
        <dbReference type="ARBA" id="ARBA00004173"/>
    </source>
</evidence>
<dbReference type="AlphaFoldDB" id="A0A1I7YNU3"/>
<sequence>MNSIHFSLMQIDYFVTIAVAQMAAAALARNIARVRQHITEFPTMAGFNRIPGNCKIVSVEEGRVRVEMDVTANQLNPVGTLHGGCTATLADIFTTMALIATPRGLPGVSVDLHCSYLSAAKEGETIIIDSQVIKSGRSMAFTRAEFLKKSDNSPIAVCLHTKAIVEPKKKQEEETK</sequence>
<dbReference type="WBParaSite" id="L893_g1820.t1">
    <property type="protein sequence ID" value="L893_g1820.t1"/>
    <property type="gene ID" value="L893_g1820"/>
</dbReference>
<dbReference type="GO" id="GO:0006629">
    <property type="term" value="P:lipid metabolic process"/>
    <property type="evidence" value="ECO:0007669"/>
    <property type="project" value="UniProtKB-KW"/>
</dbReference>
<evidence type="ECO:0000256" key="16">
    <source>
        <dbReference type="ARBA" id="ARBA00050199"/>
    </source>
</evidence>
<protein>
    <recommendedName>
        <fullName evidence="20">Acyl-coenzyme A thioesterase 13</fullName>
    </recommendedName>
    <alternativeName>
        <fullName evidence="22">Hotdog-fold thioesterase superfamily member 2</fullName>
    </alternativeName>
    <alternativeName>
        <fullName evidence="21">Palmitoyl-CoA hydrolase</fullName>
    </alternativeName>
    <alternativeName>
        <fullName evidence="23">Thioesterase superfamily member 2</fullName>
    </alternativeName>
</protein>
<evidence type="ECO:0000256" key="14">
    <source>
        <dbReference type="ARBA" id="ARBA00047969"/>
    </source>
</evidence>
<evidence type="ECO:0000313" key="26">
    <source>
        <dbReference type="WBParaSite" id="L893_g1820.t1"/>
    </source>
</evidence>
<comment type="catalytic activity">
    <reaction evidence="15">
        <text>dodecanoyl-CoA + H2O = dodecanoate + CoA + H(+)</text>
        <dbReference type="Rhea" id="RHEA:30135"/>
        <dbReference type="ChEBI" id="CHEBI:15377"/>
        <dbReference type="ChEBI" id="CHEBI:15378"/>
        <dbReference type="ChEBI" id="CHEBI:18262"/>
        <dbReference type="ChEBI" id="CHEBI:57287"/>
        <dbReference type="ChEBI" id="CHEBI:57375"/>
    </reaction>
    <physiologicalReaction direction="left-to-right" evidence="15">
        <dbReference type="Rhea" id="RHEA:30136"/>
    </physiologicalReaction>
</comment>
<dbReference type="FunFam" id="3.10.129.10:FF:000021">
    <property type="entry name" value="Acyl-coenzyme A thioesterase 13"/>
    <property type="match status" value="1"/>
</dbReference>
<dbReference type="InterPro" id="IPR039298">
    <property type="entry name" value="ACOT13"/>
</dbReference>
<keyword evidence="9" id="KW-0443">Lipid metabolism</keyword>
<evidence type="ECO:0000313" key="25">
    <source>
        <dbReference type="Proteomes" id="UP000095287"/>
    </source>
</evidence>
<evidence type="ECO:0000256" key="17">
    <source>
        <dbReference type="ARBA" id="ARBA00052976"/>
    </source>
</evidence>
<evidence type="ECO:0000256" key="18">
    <source>
        <dbReference type="ARBA" id="ARBA00058205"/>
    </source>
</evidence>
<dbReference type="CDD" id="cd03443">
    <property type="entry name" value="PaaI_thioesterase"/>
    <property type="match status" value="1"/>
</dbReference>
<evidence type="ECO:0000256" key="12">
    <source>
        <dbReference type="ARBA" id="ARBA00023242"/>
    </source>
</evidence>
<evidence type="ECO:0000259" key="24">
    <source>
        <dbReference type="Pfam" id="PF03061"/>
    </source>
</evidence>
<accession>A0A1I7YNU3</accession>
<keyword evidence="7" id="KW-0378">Hydrolase</keyword>
<keyword evidence="8" id="KW-0007">Acetylation</keyword>
<evidence type="ECO:0000256" key="7">
    <source>
        <dbReference type="ARBA" id="ARBA00022801"/>
    </source>
</evidence>
<dbReference type="GO" id="GO:0005829">
    <property type="term" value="C:cytosol"/>
    <property type="evidence" value="ECO:0007669"/>
    <property type="project" value="UniProtKB-SubCell"/>
</dbReference>
<evidence type="ECO:0000256" key="11">
    <source>
        <dbReference type="ARBA" id="ARBA00023212"/>
    </source>
</evidence>
<dbReference type="GO" id="GO:0047617">
    <property type="term" value="F:fatty acyl-CoA hydrolase activity"/>
    <property type="evidence" value="ECO:0007669"/>
    <property type="project" value="InterPro"/>
</dbReference>
<comment type="similarity">
    <text evidence="5">Belongs to the thioesterase PaaI family.</text>
</comment>
<dbReference type="GO" id="GO:0005634">
    <property type="term" value="C:nucleus"/>
    <property type="evidence" value="ECO:0007669"/>
    <property type="project" value="UniProtKB-SubCell"/>
</dbReference>
<feature type="domain" description="Thioesterase" evidence="24">
    <location>
        <begin position="79"/>
        <end position="152"/>
    </location>
</feature>